<feature type="transmembrane region" description="Helical" evidence="1">
    <location>
        <begin position="162"/>
        <end position="182"/>
    </location>
</feature>
<evidence type="ECO:0000256" key="1">
    <source>
        <dbReference type="SAM" id="Phobius"/>
    </source>
</evidence>
<feature type="transmembrane region" description="Helical" evidence="1">
    <location>
        <begin position="54"/>
        <end position="71"/>
    </location>
</feature>
<name>A0A2U2C1G3_9BACT</name>
<keyword evidence="1" id="KW-1133">Transmembrane helix</keyword>
<feature type="transmembrane region" description="Helical" evidence="1">
    <location>
        <begin position="6"/>
        <end position="24"/>
    </location>
</feature>
<dbReference type="RefSeq" id="WP_109065890.1">
    <property type="nucleotide sequence ID" value="NZ_QEYG01000020.1"/>
</dbReference>
<feature type="transmembrane region" description="Helical" evidence="1">
    <location>
        <begin position="365"/>
        <end position="386"/>
    </location>
</feature>
<reference evidence="2 3" key="1">
    <citation type="submission" date="2018-05" db="EMBL/GenBank/DDBJ databases">
        <title>Antimicrobial susceptibility testing and genomic analysis of Arcobacter skirrowii strains and one Arcobacter butzleri isolated from German poultry farms.</title>
        <authorList>
            <person name="Haenel I."/>
            <person name="Hotzel H."/>
            <person name="Tomaso H."/>
            <person name="Busch A."/>
        </authorList>
    </citation>
    <scope>NUCLEOTIDE SEQUENCE [LARGE SCALE GENOMIC DNA]</scope>
    <source>
        <strain evidence="3">v</strain>
    </source>
</reference>
<evidence type="ECO:0000313" key="3">
    <source>
        <dbReference type="Proteomes" id="UP000245014"/>
    </source>
</evidence>
<feature type="transmembrane region" description="Helical" evidence="1">
    <location>
        <begin position="31"/>
        <end position="48"/>
    </location>
</feature>
<accession>A0A2U2C1G3</accession>
<dbReference type="STRING" id="28200.GCA_001572935_01135"/>
<dbReference type="Proteomes" id="UP000245014">
    <property type="component" value="Unassembled WGS sequence"/>
</dbReference>
<feature type="transmembrane region" description="Helical" evidence="1">
    <location>
        <begin position="252"/>
        <end position="275"/>
    </location>
</feature>
<proteinExistence type="predicted"/>
<dbReference type="EMBL" id="QEYI01000002">
    <property type="protein sequence ID" value="PWE22158.1"/>
    <property type="molecule type" value="Genomic_DNA"/>
</dbReference>
<feature type="transmembrane region" description="Helical" evidence="1">
    <location>
        <begin position="296"/>
        <end position="318"/>
    </location>
</feature>
<organism evidence="2 3">
    <name type="scientific">Aliarcobacter skirrowii</name>
    <dbReference type="NCBI Taxonomy" id="28200"/>
    <lineage>
        <taxon>Bacteria</taxon>
        <taxon>Pseudomonadati</taxon>
        <taxon>Campylobacterota</taxon>
        <taxon>Epsilonproteobacteria</taxon>
        <taxon>Campylobacterales</taxon>
        <taxon>Arcobacteraceae</taxon>
        <taxon>Aliarcobacter</taxon>
    </lineage>
</organism>
<comment type="caution">
    <text evidence="2">The sequence shown here is derived from an EMBL/GenBank/DDBJ whole genome shotgun (WGS) entry which is preliminary data.</text>
</comment>
<evidence type="ECO:0000313" key="2">
    <source>
        <dbReference type="EMBL" id="PWE22158.1"/>
    </source>
</evidence>
<feature type="transmembrane region" description="Helical" evidence="1">
    <location>
        <begin position="83"/>
        <end position="101"/>
    </location>
</feature>
<protein>
    <submittedName>
        <fullName evidence="2">Tellurium resistance protein TerC</fullName>
    </submittedName>
</protein>
<feature type="transmembrane region" description="Helical" evidence="1">
    <location>
        <begin position="223"/>
        <end position="246"/>
    </location>
</feature>
<keyword evidence="1" id="KW-0472">Membrane</keyword>
<sequence>MLVLSRFSGFLIFLSFIFTLYSYFFNENLQIVAVVSIWLAATILFFTLKKRKLISILILLSFLSLLYCYFNDIKIDFYKAFSINLYLLNLLIAVGFLKLIATPRSEKSVELPSGKSSFIKTYLSIHLFGSVINLSALLLVADKMYKKGKLSTLQIVLLTRSFASDAYWSPFFVAFAAAITYAPNLQTLTIIFFGIFLAIATFIITLLEVNYNKKFDLSTFQGYPLSLQTLFIPLLLAIFVLFTHHFYEDLKIIVLISLFSLLLTLFILPIKKGFFESFKILKFYIIDDLPKMKSELTLFLVAGIFGIFIGTTLLSFDFKLPFETFDYKTASIVLLTFIILGFIGIHPIISISILGDFFVNANHTLLAMTFLMSWATTVSTSPISGLNLTLSSRYSCNPKEIFKLNIIYAIKIYFVCLIFLYLLSHFLNI</sequence>
<gene>
    <name evidence="2" type="ORF">DF188_03335</name>
</gene>
<keyword evidence="1" id="KW-0812">Transmembrane</keyword>
<feature type="transmembrane region" description="Helical" evidence="1">
    <location>
        <begin position="406"/>
        <end position="427"/>
    </location>
</feature>
<feature type="transmembrane region" description="Helical" evidence="1">
    <location>
        <begin position="121"/>
        <end position="141"/>
    </location>
</feature>
<feature type="transmembrane region" description="Helical" evidence="1">
    <location>
        <begin position="188"/>
        <end position="211"/>
    </location>
</feature>
<dbReference type="AlphaFoldDB" id="A0A2U2C1G3"/>
<feature type="transmembrane region" description="Helical" evidence="1">
    <location>
        <begin position="330"/>
        <end position="353"/>
    </location>
</feature>